<dbReference type="EMBL" id="HADX01009928">
    <property type="protein sequence ID" value="SBP32160.1"/>
    <property type="molecule type" value="Transcribed_RNA"/>
</dbReference>
<gene>
    <name evidence="12" type="primary">TIMMDC1</name>
</gene>
<evidence type="ECO:0000256" key="3">
    <source>
        <dbReference type="ARBA" id="ARBA00022692"/>
    </source>
</evidence>
<accession>A0A1A7YQI4</accession>
<dbReference type="PANTHER" id="PTHR13002">
    <property type="entry name" value="C3ORF1 PROTEIN-RELATED"/>
    <property type="match status" value="1"/>
</dbReference>
<feature type="transmembrane region" description="Helical" evidence="10">
    <location>
        <begin position="165"/>
        <end position="182"/>
    </location>
</feature>
<sequence>MPRFLCFLLPRVHAADVVSAQAPPSSPSSTSPAPGPPPSILPRNIGKPELPDTGWERIRDLFDRDETMKYPEELTNIMKDCFLGAVAGFLYGGLPAARFAKQRYVQVSQAEVYTGRLDAVRSAHHAAIRGFVRYGWRWSWRVSLIVTLFSSIGTGLSVYRDKDVLSNYVAAGAITVGLYRLNLGLRGLVAGSVIGAVLGVPTGALVLGLQRLTGETFRERRRRERRELYELKLKEWSARLQMTDELITSLDFGSQSEETSKDMERIQELLSSPPNNNQEDSRG</sequence>
<dbReference type="InterPro" id="IPR055299">
    <property type="entry name" value="TIMMDC1"/>
</dbReference>
<proteinExistence type="inferred from homology"/>
<keyword evidence="3 10" id="KW-0812">Transmembrane</keyword>
<feature type="chain" id="PRO_5015054979" description="Complex I assembly factor TIMMDC1, mitochondrial" evidence="11">
    <location>
        <begin position="21"/>
        <end position="283"/>
    </location>
</feature>
<evidence type="ECO:0000313" key="12">
    <source>
        <dbReference type="EMBL" id="SBP32160.1"/>
    </source>
</evidence>
<evidence type="ECO:0000256" key="9">
    <source>
        <dbReference type="SAM" id="MobiDB-lite"/>
    </source>
</evidence>
<feature type="compositionally biased region" description="Low complexity" evidence="9">
    <location>
        <begin position="20"/>
        <end position="32"/>
    </location>
</feature>
<evidence type="ECO:0000256" key="4">
    <source>
        <dbReference type="ARBA" id="ARBA00022989"/>
    </source>
</evidence>
<dbReference type="GO" id="GO:0032981">
    <property type="term" value="P:mitochondrial respiratory chain complex I assembly"/>
    <property type="evidence" value="ECO:0007669"/>
    <property type="project" value="InterPro"/>
</dbReference>
<feature type="transmembrane region" description="Helical" evidence="10">
    <location>
        <begin position="138"/>
        <end position="158"/>
    </location>
</feature>
<dbReference type="AlphaFoldDB" id="A0A1A7YQI4"/>
<feature type="compositionally biased region" description="Basic and acidic residues" evidence="9">
    <location>
        <begin position="258"/>
        <end position="267"/>
    </location>
</feature>
<keyword evidence="5 10" id="KW-0472">Membrane</keyword>
<feature type="transmembrane region" description="Helical" evidence="10">
    <location>
        <begin position="188"/>
        <end position="213"/>
    </location>
</feature>
<protein>
    <recommendedName>
        <fullName evidence="7">Complex I assembly factor TIMMDC1, mitochondrial</fullName>
    </recommendedName>
    <alternativeName>
        <fullName evidence="8">Translocase of inner mitochondrial membrane domain-containing protein 1</fullName>
    </alternativeName>
</protein>
<organism evidence="12">
    <name type="scientific">Iconisemion striatum</name>
    <dbReference type="NCBI Taxonomy" id="60296"/>
    <lineage>
        <taxon>Eukaryota</taxon>
        <taxon>Metazoa</taxon>
        <taxon>Chordata</taxon>
        <taxon>Craniata</taxon>
        <taxon>Vertebrata</taxon>
        <taxon>Euteleostomi</taxon>
        <taxon>Actinopterygii</taxon>
        <taxon>Neopterygii</taxon>
        <taxon>Teleostei</taxon>
        <taxon>Neoteleostei</taxon>
        <taxon>Acanthomorphata</taxon>
        <taxon>Ovalentaria</taxon>
        <taxon>Atherinomorphae</taxon>
        <taxon>Cyprinodontiformes</taxon>
        <taxon>Nothobranchiidae</taxon>
        <taxon>Iconisemion</taxon>
    </lineage>
</organism>
<dbReference type="EMBL" id="HADW01016095">
    <property type="protein sequence ID" value="SBP17495.1"/>
    <property type="molecule type" value="Transcribed_RNA"/>
</dbReference>
<feature type="region of interest" description="Disordered" evidence="9">
    <location>
        <begin position="20"/>
        <end position="47"/>
    </location>
</feature>
<evidence type="ECO:0000256" key="11">
    <source>
        <dbReference type="SAM" id="SignalP"/>
    </source>
</evidence>
<feature type="compositionally biased region" description="Polar residues" evidence="9">
    <location>
        <begin position="269"/>
        <end position="283"/>
    </location>
</feature>
<dbReference type="Pfam" id="PF02466">
    <property type="entry name" value="Tim17"/>
    <property type="match status" value="1"/>
</dbReference>
<evidence type="ECO:0000256" key="5">
    <source>
        <dbReference type="ARBA" id="ARBA00023136"/>
    </source>
</evidence>
<dbReference type="GO" id="GO:0005739">
    <property type="term" value="C:mitochondrion"/>
    <property type="evidence" value="ECO:0007669"/>
    <property type="project" value="TreeGrafter"/>
</dbReference>
<comment type="subcellular location">
    <subcellularLocation>
        <location evidence="1">Membrane</location>
        <topology evidence="1">Multi-pass membrane protein</topology>
    </subcellularLocation>
</comment>
<keyword evidence="11" id="KW-0732">Signal</keyword>
<reference evidence="12" key="1">
    <citation type="submission" date="2016-05" db="EMBL/GenBank/DDBJ databases">
        <authorList>
            <person name="Lavstsen T."/>
            <person name="Jespersen J.S."/>
        </authorList>
    </citation>
    <scope>NUCLEOTIDE SEQUENCE</scope>
    <source>
        <tissue evidence="12">Brain</tissue>
    </source>
</reference>
<comment type="similarity">
    <text evidence="2">Belongs to the Tim17/Tim22/Tim23 family.</text>
</comment>
<comment type="function">
    <text evidence="6">Chaperone protein involved in the assembly of the mitochondrial NADH:ubiquinone oxidoreductase complex (complex I). Participates in constructing the membrane arm of complex I.</text>
</comment>
<reference evidence="12" key="2">
    <citation type="submission" date="2016-06" db="EMBL/GenBank/DDBJ databases">
        <title>The genome of a short-lived fish provides insights into sex chromosome evolution and the genetic control of aging.</title>
        <authorList>
            <person name="Reichwald K."/>
            <person name="Felder M."/>
            <person name="Petzold A."/>
            <person name="Koch P."/>
            <person name="Groth M."/>
            <person name="Platzer M."/>
        </authorList>
    </citation>
    <scope>NUCLEOTIDE SEQUENCE</scope>
    <source>
        <tissue evidence="12">Brain</tissue>
    </source>
</reference>
<name>A0A1A7YQI4_9TELE</name>
<feature type="region of interest" description="Disordered" evidence="9">
    <location>
        <begin position="251"/>
        <end position="283"/>
    </location>
</feature>
<keyword evidence="4 10" id="KW-1133">Transmembrane helix</keyword>
<evidence type="ECO:0000256" key="6">
    <source>
        <dbReference type="ARBA" id="ARBA00037236"/>
    </source>
</evidence>
<evidence type="ECO:0000256" key="10">
    <source>
        <dbReference type="SAM" id="Phobius"/>
    </source>
</evidence>
<evidence type="ECO:0000256" key="7">
    <source>
        <dbReference type="ARBA" id="ARBA00040778"/>
    </source>
</evidence>
<dbReference type="GO" id="GO:0016020">
    <property type="term" value="C:membrane"/>
    <property type="evidence" value="ECO:0007669"/>
    <property type="project" value="UniProtKB-SubCell"/>
</dbReference>
<evidence type="ECO:0000256" key="8">
    <source>
        <dbReference type="ARBA" id="ARBA00041344"/>
    </source>
</evidence>
<evidence type="ECO:0000256" key="2">
    <source>
        <dbReference type="ARBA" id="ARBA00008444"/>
    </source>
</evidence>
<evidence type="ECO:0000256" key="1">
    <source>
        <dbReference type="ARBA" id="ARBA00004141"/>
    </source>
</evidence>
<feature type="signal peptide" evidence="11">
    <location>
        <begin position="1"/>
        <end position="20"/>
    </location>
</feature>
<dbReference type="PANTHER" id="PTHR13002:SF1">
    <property type="entry name" value="COMPLEX I ASSEMBLY FACTOR TIMMDC1, MITOCHONDRIAL"/>
    <property type="match status" value="1"/>
</dbReference>